<accession>A0A2Z7BS82</accession>
<keyword evidence="2" id="KW-1185">Reference proteome</keyword>
<evidence type="ECO:0000313" key="1">
    <source>
        <dbReference type="EMBL" id="KZV37126.1"/>
    </source>
</evidence>
<dbReference type="EMBL" id="KV003152">
    <property type="protein sequence ID" value="KZV37126.1"/>
    <property type="molecule type" value="Genomic_DNA"/>
</dbReference>
<proteinExistence type="predicted"/>
<organism evidence="1 2">
    <name type="scientific">Dorcoceras hygrometricum</name>
    <dbReference type="NCBI Taxonomy" id="472368"/>
    <lineage>
        <taxon>Eukaryota</taxon>
        <taxon>Viridiplantae</taxon>
        <taxon>Streptophyta</taxon>
        <taxon>Embryophyta</taxon>
        <taxon>Tracheophyta</taxon>
        <taxon>Spermatophyta</taxon>
        <taxon>Magnoliopsida</taxon>
        <taxon>eudicotyledons</taxon>
        <taxon>Gunneridae</taxon>
        <taxon>Pentapetalae</taxon>
        <taxon>asterids</taxon>
        <taxon>lamiids</taxon>
        <taxon>Lamiales</taxon>
        <taxon>Gesneriaceae</taxon>
        <taxon>Didymocarpoideae</taxon>
        <taxon>Trichosporeae</taxon>
        <taxon>Loxocarpinae</taxon>
        <taxon>Dorcoceras</taxon>
    </lineage>
</organism>
<evidence type="ECO:0000313" key="2">
    <source>
        <dbReference type="Proteomes" id="UP000250235"/>
    </source>
</evidence>
<protein>
    <submittedName>
        <fullName evidence="1">Uncharacterized protein</fullName>
    </submittedName>
</protein>
<reference evidence="1 2" key="1">
    <citation type="journal article" date="2015" name="Proc. Natl. Acad. Sci. U.S.A.">
        <title>The resurrection genome of Boea hygrometrica: A blueprint for survival of dehydration.</title>
        <authorList>
            <person name="Xiao L."/>
            <person name="Yang G."/>
            <person name="Zhang L."/>
            <person name="Yang X."/>
            <person name="Zhao S."/>
            <person name="Ji Z."/>
            <person name="Zhou Q."/>
            <person name="Hu M."/>
            <person name="Wang Y."/>
            <person name="Chen M."/>
            <person name="Xu Y."/>
            <person name="Jin H."/>
            <person name="Xiao X."/>
            <person name="Hu G."/>
            <person name="Bao F."/>
            <person name="Hu Y."/>
            <person name="Wan P."/>
            <person name="Li L."/>
            <person name="Deng X."/>
            <person name="Kuang T."/>
            <person name="Xiang C."/>
            <person name="Zhu J.K."/>
            <person name="Oliver M.J."/>
            <person name="He Y."/>
        </authorList>
    </citation>
    <scope>NUCLEOTIDE SEQUENCE [LARGE SCALE GENOMIC DNA]</scope>
    <source>
        <strain evidence="2">cv. XS01</strain>
    </source>
</reference>
<gene>
    <name evidence="1" type="ORF">F511_15046</name>
</gene>
<dbReference type="Proteomes" id="UP000250235">
    <property type="component" value="Unassembled WGS sequence"/>
</dbReference>
<name>A0A2Z7BS82_9LAMI</name>
<dbReference type="AlphaFoldDB" id="A0A2Z7BS82"/>
<sequence>MVSGEGNGVLDNLIDNIGCLTARNIFICRRKLAQIDGLVLVFSCIGNHKFRTWKKEGRETIRKILLNILLSVPRNGTKLESRLALWRATTFFC</sequence>